<name>A0ABQ5EI40_9ASTR</name>
<gene>
    <name evidence="1" type="ORF">Tco_0976727</name>
</gene>
<accession>A0ABQ5EI40</accession>
<reference evidence="1" key="1">
    <citation type="journal article" date="2022" name="Int. J. Mol. Sci.">
        <title>Draft Genome of Tanacetum Coccineum: Genomic Comparison of Closely Related Tanacetum-Family Plants.</title>
        <authorList>
            <person name="Yamashiro T."/>
            <person name="Shiraishi A."/>
            <person name="Nakayama K."/>
            <person name="Satake H."/>
        </authorList>
    </citation>
    <scope>NUCLEOTIDE SEQUENCE</scope>
</reference>
<reference evidence="1" key="2">
    <citation type="submission" date="2022-01" db="EMBL/GenBank/DDBJ databases">
        <authorList>
            <person name="Yamashiro T."/>
            <person name="Shiraishi A."/>
            <person name="Satake H."/>
            <person name="Nakayama K."/>
        </authorList>
    </citation>
    <scope>NUCLEOTIDE SEQUENCE</scope>
</reference>
<sequence>MLRAAGVQILKDNLNDLHASREEDGTSEFMDPQDLLVGLGVSLSRVIGFVRVTSVVVVKLVKGHAFPTIVKI</sequence>
<evidence type="ECO:0000313" key="1">
    <source>
        <dbReference type="EMBL" id="GJT50570.1"/>
    </source>
</evidence>
<dbReference type="Proteomes" id="UP001151760">
    <property type="component" value="Unassembled WGS sequence"/>
</dbReference>
<organism evidence="1 2">
    <name type="scientific">Tanacetum coccineum</name>
    <dbReference type="NCBI Taxonomy" id="301880"/>
    <lineage>
        <taxon>Eukaryota</taxon>
        <taxon>Viridiplantae</taxon>
        <taxon>Streptophyta</taxon>
        <taxon>Embryophyta</taxon>
        <taxon>Tracheophyta</taxon>
        <taxon>Spermatophyta</taxon>
        <taxon>Magnoliopsida</taxon>
        <taxon>eudicotyledons</taxon>
        <taxon>Gunneridae</taxon>
        <taxon>Pentapetalae</taxon>
        <taxon>asterids</taxon>
        <taxon>campanulids</taxon>
        <taxon>Asterales</taxon>
        <taxon>Asteraceae</taxon>
        <taxon>Asteroideae</taxon>
        <taxon>Anthemideae</taxon>
        <taxon>Anthemidinae</taxon>
        <taxon>Tanacetum</taxon>
    </lineage>
</organism>
<dbReference type="EMBL" id="BQNB010016332">
    <property type="protein sequence ID" value="GJT50570.1"/>
    <property type="molecule type" value="Genomic_DNA"/>
</dbReference>
<protein>
    <submittedName>
        <fullName evidence="1">Uncharacterized protein</fullName>
    </submittedName>
</protein>
<keyword evidence="2" id="KW-1185">Reference proteome</keyword>
<comment type="caution">
    <text evidence="1">The sequence shown here is derived from an EMBL/GenBank/DDBJ whole genome shotgun (WGS) entry which is preliminary data.</text>
</comment>
<evidence type="ECO:0000313" key="2">
    <source>
        <dbReference type="Proteomes" id="UP001151760"/>
    </source>
</evidence>
<proteinExistence type="predicted"/>